<reference evidence="9 10" key="1">
    <citation type="journal article" date="2020" name="Mol. Plant">
        <title>The Chromosome-Based Rubber Tree Genome Provides New Insights into Spurge Genome Evolution and Rubber Biosynthesis.</title>
        <authorList>
            <person name="Liu J."/>
            <person name="Shi C."/>
            <person name="Shi C.C."/>
            <person name="Li W."/>
            <person name="Zhang Q.J."/>
            <person name="Zhang Y."/>
            <person name="Li K."/>
            <person name="Lu H.F."/>
            <person name="Shi C."/>
            <person name="Zhu S.T."/>
            <person name="Xiao Z.Y."/>
            <person name="Nan H."/>
            <person name="Yue Y."/>
            <person name="Zhu X.G."/>
            <person name="Wu Y."/>
            <person name="Hong X.N."/>
            <person name="Fan G.Y."/>
            <person name="Tong Y."/>
            <person name="Zhang D."/>
            <person name="Mao C.L."/>
            <person name="Liu Y.L."/>
            <person name="Hao S.J."/>
            <person name="Liu W.Q."/>
            <person name="Lv M.Q."/>
            <person name="Zhang H.B."/>
            <person name="Liu Y."/>
            <person name="Hu-Tang G.R."/>
            <person name="Wang J.P."/>
            <person name="Wang J.H."/>
            <person name="Sun Y.H."/>
            <person name="Ni S.B."/>
            <person name="Chen W.B."/>
            <person name="Zhang X.C."/>
            <person name="Jiao Y.N."/>
            <person name="Eichler E.E."/>
            <person name="Li G.H."/>
            <person name="Liu X."/>
            <person name="Gao L.Z."/>
        </authorList>
    </citation>
    <scope>NUCLEOTIDE SEQUENCE [LARGE SCALE GENOMIC DNA]</scope>
    <source>
        <strain evidence="10">cv. GT1</strain>
        <tissue evidence="9">Leaf</tissue>
    </source>
</reference>
<keyword evidence="5" id="KW-0539">Nucleus</keyword>
<dbReference type="InterPro" id="IPR044246">
    <property type="entry name" value="ZFP3-like"/>
</dbReference>
<evidence type="ECO:0000256" key="7">
    <source>
        <dbReference type="SAM" id="MobiDB-lite"/>
    </source>
</evidence>
<dbReference type="GO" id="GO:0008270">
    <property type="term" value="F:zinc ion binding"/>
    <property type="evidence" value="ECO:0007669"/>
    <property type="project" value="UniProtKB-KW"/>
</dbReference>
<keyword evidence="10" id="KW-1185">Reference proteome</keyword>
<sequence length="263" mass="28842">MRDKVTTVSQKNHPVNSVASIGQNEVKGNECHDIVDSIQTQNLSTQSQSVGKAGVESIVLHNDCRSGNRPGSSGKDCTGVNTCIGIDRRSTHGCSKINDNSQGGGALRYALHLRFLCPSPKKCSSYHNFDRFINQVDSPVMKRPLPSRPSRKNPTNPPPSSSSRLFQCLYCPRKFYTSQALGGHQNAHKRERAAAHRNISVEPMGHRFPSEPYVDPGAAFLDQYWLDPIQTHQFAPPAQSVSPLIMGSMVAPPLLLTMILSPQ</sequence>
<keyword evidence="2" id="KW-0479">Metal-binding</keyword>
<keyword evidence="4" id="KW-0862">Zinc</keyword>
<dbReference type="PANTHER" id="PTHR47287">
    <property type="entry name" value="C2H2 AND C2HC ZINC FINGERS SUPERFAMILY PROTEIN"/>
    <property type="match status" value="1"/>
</dbReference>
<dbReference type="Proteomes" id="UP000467840">
    <property type="component" value="Chromosome 4"/>
</dbReference>
<organism evidence="9 10">
    <name type="scientific">Hevea brasiliensis</name>
    <name type="common">Para rubber tree</name>
    <name type="synonym">Siphonia brasiliensis</name>
    <dbReference type="NCBI Taxonomy" id="3981"/>
    <lineage>
        <taxon>Eukaryota</taxon>
        <taxon>Viridiplantae</taxon>
        <taxon>Streptophyta</taxon>
        <taxon>Embryophyta</taxon>
        <taxon>Tracheophyta</taxon>
        <taxon>Spermatophyta</taxon>
        <taxon>Magnoliopsida</taxon>
        <taxon>eudicotyledons</taxon>
        <taxon>Gunneridae</taxon>
        <taxon>Pentapetalae</taxon>
        <taxon>rosids</taxon>
        <taxon>fabids</taxon>
        <taxon>Malpighiales</taxon>
        <taxon>Euphorbiaceae</taxon>
        <taxon>Crotonoideae</taxon>
        <taxon>Micrandreae</taxon>
        <taxon>Hevea</taxon>
    </lineage>
</organism>
<evidence type="ECO:0000256" key="2">
    <source>
        <dbReference type="ARBA" id="ARBA00022723"/>
    </source>
</evidence>
<accession>A0A6A6LNK6</accession>
<dbReference type="InterPro" id="IPR013087">
    <property type="entry name" value="Znf_C2H2_type"/>
</dbReference>
<dbReference type="GO" id="GO:0005634">
    <property type="term" value="C:nucleus"/>
    <property type="evidence" value="ECO:0007669"/>
    <property type="project" value="UniProtKB-SubCell"/>
</dbReference>
<evidence type="ECO:0000313" key="9">
    <source>
        <dbReference type="EMBL" id="KAF2301838.1"/>
    </source>
</evidence>
<evidence type="ECO:0000259" key="8">
    <source>
        <dbReference type="PROSITE" id="PS50157"/>
    </source>
</evidence>
<feature type="region of interest" description="Disordered" evidence="7">
    <location>
        <begin position="140"/>
        <end position="163"/>
    </location>
</feature>
<dbReference type="EMBL" id="JAAGAX010000010">
    <property type="protein sequence ID" value="KAF2301838.1"/>
    <property type="molecule type" value="Genomic_DNA"/>
</dbReference>
<evidence type="ECO:0000256" key="3">
    <source>
        <dbReference type="ARBA" id="ARBA00022771"/>
    </source>
</evidence>
<evidence type="ECO:0000256" key="1">
    <source>
        <dbReference type="ARBA" id="ARBA00004123"/>
    </source>
</evidence>
<name>A0A6A6LNK6_HEVBR</name>
<dbReference type="InterPro" id="IPR036236">
    <property type="entry name" value="Znf_C2H2_sf"/>
</dbReference>
<dbReference type="GO" id="GO:0009788">
    <property type="term" value="P:negative regulation of abscisic acid-activated signaling pathway"/>
    <property type="evidence" value="ECO:0007669"/>
    <property type="project" value="InterPro"/>
</dbReference>
<gene>
    <name evidence="9" type="ORF">GH714_029763</name>
</gene>
<dbReference type="PANTHER" id="PTHR47287:SF15">
    <property type="entry name" value="ZINC FINGER PROTEIN 3-LIKE"/>
    <property type="match status" value="1"/>
</dbReference>
<feature type="domain" description="C2H2-type" evidence="8">
    <location>
        <begin position="166"/>
        <end position="193"/>
    </location>
</feature>
<comment type="caution">
    <text evidence="9">The sequence shown here is derived from an EMBL/GenBank/DDBJ whole genome shotgun (WGS) entry which is preliminary data.</text>
</comment>
<dbReference type="PROSITE" id="PS00028">
    <property type="entry name" value="ZINC_FINGER_C2H2_1"/>
    <property type="match status" value="1"/>
</dbReference>
<dbReference type="Gene3D" id="3.30.160.60">
    <property type="entry name" value="Classic Zinc Finger"/>
    <property type="match status" value="1"/>
</dbReference>
<protein>
    <recommendedName>
        <fullName evidence="8">C2H2-type domain-containing protein</fullName>
    </recommendedName>
</protein>
<evidence type="ECO:0000256" key="4">
    <source>
        <dbReference type="ARBA" id="ARBA00022833"/>
    </source>
</evidence>
<comment type="subcellular location">
    <subcellularLocation>
        <location evidence="1">Nucleus</location>
    </subcellularLocation>
</comment>
<evidence type="ECO:0000313" key="10">
    <source>
        <dbReference type="Proteomes" id="UP000467840"/>
    </source>
</evidence>
<dbReference type="SUPFAM" id="SSF57667">
    <property type="entry name" value="beta-beta-alpha zinc fingers"/>
    <property type="match status" value="1"/>
</dbReference>
<dbReference type="PROSITE" id="PS50157">
    <property type="entry name" value="ZINC_FINGER_C2H2_2"/>
    <property type="match status" value="1"/>
</dbReference>
<proteinExistence type="predicted"/>
<keyword evidence="3 6" id="KW-0863">Zinc-finger</keyword>
<evidence type="ECO:0000256" key="6">
    <source>
        <dbReference type="PROSITE-ProRule" id="PRU00042"/>
    </source>
</evidence>
<evidence type="ECO:0000256" key="5">
    <source>
        <dbReference type="ARBA" id="ARBA00023242"/>
    </source>
</evidence>
<dbReference type="AlphaFoldDB" id="A0A6A6LNK6"/>